<evidence type="ECO:0000313" key="4">
    <source>
        <dbReference type="Proteomes" id="UP000610931"/>
    </source>
</evidence>
<evidence type="ECO:0000313" key="3">
    <source>
        <dbReference type="EMBL" id="MBJ6368673.1"/>
    </source>
</evidence>
<dbReference type="InterPro" id="IPR007492">
    <property type="entry name" value="LytTR_DNA-bd_dom"/>
</dbReference>
<dbReference type="Gene3D" id="2.40.50.1020">
    <property type="entry name" value="LytTr DNA-binding domain"/>
    <property type="match status" value="1"/>
</dbReference>
<proteinExistence type="predicted"/>
<dbReference type="EMBL" id="JAELVQ010000014">
    <property type="protein sequence ID" value="MBJ6368673.1"/>
    <property type="molecule type" value="Genomic_DNA"/>
</dbReference>
<keyword evidence="1" id="KW-0812">Transmembrane</keyword>
<accession>A0A8J7IHQ2</accession>
<organism evidence="3 4">
    <name type="scientific">Snuella sedimenti</name>
    <dbReference type="NCBI Taxonomy" id="2798802"/>
    <lineage>
        <taxon>Bacteria</taxon>
        <taxon>Pseudomonadati</taxon>
        <taxon>Bacteroidota</taxon>
        <taxon>Flavobacteriia</taxon>
        <taxon>Flavobacteriales</taxon>
        <taxon>Flavobacteriaceae</taxon>
        <taxon>Snuella</taxon>
    </lineage>
</organism>
<dbReference type="GO" id="GO:0000156">
    <property type="term" value="F:phosphorelay response regulator activity"/>
    <property type="evidence" value="ECO:0007669"/>
    <property type="project" value="InterPro"/>
</dbReference>
<dbReference type="AlphaFoldDB" id="A0A8J7IHQ2"/>
<keyword evidence="1" id="KW-1133">Transmembrane helix</keyword>
<comment type="caution">
    <text evidence="3">The sequence shown here is derived from an EMBL/GenBank/DDBJ whole genome shotgun (WGS) entry which is preliminary data.</text>
</comment>
<dbReference type="Proteomes" id="UP000610931">
    <property type="component" value="Unassembled WGS sequence"/>
</dbReference>
<feature type="transmembrane region" description="Helical" evidence="1">
    <location>
        <begin position="50"/>
        <end position="73"/>
    </location>
</feature>
<dbReference type="PANTHER" id="PTHR37299:SF1">
    <property type="entry name" value="STAGE 0 SPORULATION PROTEIN A HOMOLOG"/>
    <property type="match status" value="1"/>
</dbReference>
<feature type="transmembrane region" description="Helical" evidence="1">
    <location>
        <begin position="20"/>
        <end position="38"/>
    </location>
</feature>
<evidence type="ECO:0000256" key="1">
    <source>
        <dbReference type="SAM" id="Phobius"/>
    </source>
</evidence>
<dbReference type="GO" id="GO:0003677">
    <property type="term" value="F:DNA binding"/>
    <property type="evidence" value="ECO:0007669"/>
    <property type="project" value="InterPro"/>
</dbReference>
<keyword evidence="1" id="KW-0472">Membrane</keyword>
<name>A0A8J7IHQ2_9FLAO</name>
<evidence type="ECO:0000259" key="2">
    <source>
        <dbReference type="PROSITE" id="PS50930"/>
    </source>
</evidence>
<feature type="transmembrane region" description="Helical" evidence="1">
    <location>
        <begin position="79"/>
        <end position="107"/>
    </location>
</feature>
<dbReference type="PROSITE" id="PS50930">
    <property type="entry name" value="HTH_LYTTR"/>
    <property type="match status" value="1"/>
</dbReference>
<gene>
    <name evidence="3" type="ORF">JF259_11290</name>
</gene>
<dbReference type="Pfam" id="PF04397">
    <property type="entry name" value="LytTR"/>
    <property type="match status" value="1"/>
</dbReference>
<dbReference type="SMART" id="SM00850">
    <property type="entry name" value="LytTR"/>
    <property type="match status" value="1"/>
</dbReference>
<dbReference type="PANTHER" id="PTHR37299">
    <property type="entry name" value="TRANSCRIPTIONAL REGULATOR-RELATED"/>
    <property type="match status" value="1"/>
</dbReference>
<dbReference type="RefSeq" id="WP_199115435.1">
    <property type="nucleotide sequence ID" value="NZ_JAELVQ010000014.1"/>
</dbReference>
<reference evidence="3" key="1">
    <citation type="submission" date="2020-12" db="EMBL/GenBank/DDBJ databases">
        <title>Snuella sp. nov., isolated from sediment in Incheon.</title>
        <authorList>
            <person name="Kim W."/>
        </authorList>
    </citation>
    <scope>NUCLEOTIDE SEQUENCE</scope>
    <source>
        <strain evidence="3">CAU 1569</strain>
    </source>
</reference>
<keyword evidence="4" id="KW-1185">Reference proteome</keyword>
<protein>
    <submittedName>
        <fullName evidence="3">LytTR family transcriptional regulator</fullName>
    </submittedName>
</protein>
<sequence>MPFNINLWEEDEGIAQFLRLSKFAAIGILVLAFSQFALRKLFKIRSFRLIEFIGWVFLEMALIALVLSMLYQYDGISFFLFFLECISYAALVVLIPYSVALLIIYVFQLRKKNNVNNTLNHSDFLIGIPDGNNVVKLSVPINNLLYFESADNYVVVQYLDEGKTKKKLIRNTLKNLENSLDNSVIKRCHRSFVVNLKSIKLIEKVSGKFFIHIKNSETLIPISTNYIPQFKDYIS</sequence>
<feature type="domain" description="HTH LytTR-type" evidence="2">
    <location>
        <begin position="138"/>
        <end position="235"/>
    </location>
</feature>
<dbReference type="InterPro" id="IPR046947">
    <property type="entry name" value="LytR-like"/>
</dbReference>